<evidence type="ECO:0000256" key="1">
    <source>
        <dbReference type="SAM" id="Phobius"/>
    </source>
</evidence>
<comment type="caution">
    <text evidence="2">The sequence shown here is derived from an EMBL/GenBank/DDBJ whole genome shotgun (WGS) entry which is preliminary data.</text>
</comment>
<sequence length="102" mass="10647">MSRRGHLRDPVLPVSPVFPSVTPSSSHLSRSAASRFIAVVATSLIVLHSLSHALLVRLECVEAQTELDQLGEGAAEAHKGLVAVALLVVTLGILPALVPVAE</sequence>
<dbReference type="Proteomes" id="UP000479710">
    <property type="component" value="Unassembled WGS sequence"/>
</dbReference>
<dbReference type="EMBL" id="SPHZ02000010">
    <property type="protein sequence ID" value="KAF0897270.1"/>
    <property type="molecule type" value="Genomic_DNA"/>
</dbReference>
<keyword evidence="1" id="KW-0472">Membrane</keyword>
<feature type="transmembrane region" description="Helical" evidence="1">
    <location>
        <begin position="80"/>
        <end position="101"/>
    </location>
</feature>
<feature type="transmembrane region" description="Helical" evidence="1">
    <location>
        <begin position="36"/>
        <end position="55"/>
    </location>
</feature>
<organism evidence="2 3">
    <name type="scientific">Oryza meyeriana var. granulata</name>
    <dbReference type="NCBI Taxonomy" id="110450"/>
    <lineage>
        <taxon>Eukaryota</taxon>
        <taxon>Viridiplantae</taxon>
        <taxon>Streptophyta</taxon>
        <taxon>Embryophyta</taxon>
        <taxon>Tracheophyta</taxon>
        <taxon>Spermatophyta</taxon>
        <taxon>Magnoliopsida</taxon>
        <taxon>Liliopsida</taxon>
        <taxon>Poales</taxon>
        <taxon>Poaceae</taxon>
        <taxon>BOP clade</taxon>
        <taxon>Oryzoideae</taxon>
        <taxon>Oryzeae</taxon>
        <taxon>Oryzinae</taxon>
        <taxon>Oryza</taxon>
        <taxon>Oryza meyeriana</taxon>
    </lineage>
</organism>
<dbReference type="AlphaFoldDB" id="A0A6G1CAU6"/>
<name>A0A6G1CAU6_9ORYZ</name>
<accession>A0A6G1CAU6</accession>
<keyword evidence="1" id="KW-0812">Transmembrane</keyword>
<proteinExistence type="predicted"/>
<evidence type="ECO:0000313" key="3">
    <source>
        <dbReference type="Proteomes" id="UP000479710"/>
    </source>
</evidence>
<keyword evidence="1" id="KW-1133">Transmembrane helix</keyword>
<gene>
    <name evidence="2" type="ORF">E2562_034987</name>
</gene>
<evidence type="ECO:0000313" key="2">
    <source>
        <dbReference type="EMBL" id="KAF0897270.1"/>
    </source>
</evidence>
<reference evidence="2 3" key="1">
    <citation type="submission" date="2019-11" db="EMBL/GenBank/DDBJ databases">
        <title>Whole genome sequence of Oryza granulata.</title>
        <authorList>
            <person name="Li W."/>
        </authorList>
    </citation>
    <scope>NUCLEOTIDE SEQUENCE [LARGE SCALE GENOMIC DNA]</scope>
    <source>
        <strain evidence="3">cv. Menghai</strain>
        <tissue evidence="2">Leaf</tissue>
    </source>
</reference>
<protein>
    <submittedName>
        <fullName evidence="2">Uncharacterized protein</fullName>
    </submittedName>
</protein>
<keyword evidence="3" id="KW-1185">Reference proteome</keyword>